<organism evidence="2 3">
    <name type="scientific">Rhamnusium bicolor</name>
    <dbReference type="NCBI Taxonomy" id="1586634"/>
    <lineage>
        <taxon>Eukaryota</taxon>
        <taxon>Metazoa</taxon>
        <taxon>Ecdysozoa</taxon>
        <taxon>Arthropoda</taxon>
        <taxon>Hexapoda</taxon>
        <taxon>Insecta</taxon>
        <taxon>Pterygota</taxon>
        <taxon>Neoptera</taxon>
        <taxon>Endopterygota</taxon>
        <taxon>Coleoptera</taxon>
        <taxon>Polyphaga</taxon>
        <taxon>Cucujiformia</taxon>
        <taxon>Chrysomeloidea</taxon>
        <taxon>Cerambycidae</taxon>
        <taxon>Lepturinae</taxon>
        <taxon>Rhagiini</taxon>
        <taxon>Rhamnusium</taxon>
    </lineage>
</organism>
<dbReference type="EMBL" id="JANEYF010005903">
    <property type="protein sequence ID" value="KAJ8926361.1"/>
    <property type="molecule type" value="Genomic_DNA"/>
</dbReference>
<proteinExistence type="predicted"/>
<sequence length="199" mass="23680">MSYLKESDANFVKKNRNPVDVTVREMYTFFGVTLLMTRCKKLRLHEYWSIDPLISTPIFASIMKRDRFFLILQIFHLCDNKQPTNGDKLYKIRYVVDYLKKKFREIFTPFQKLSIDESLVLFKGRLAFRQYIPSKRHRFGIKLFMLCDSKRRVCLDFIVYTGATTEVVALPKERKEIGKSGQIVMTLMEGYFKKNTHFI</sequence>
<comment type="caution">
    <text evidence="2">The sequence shown here is derived from an EMBL/GenBank/DDBJ whole genome shotgun (WGS) entry which is preliminary data.</text>
</comment>
<evidence type="ECO:0000259" key="1">
    <source>
        <dbReference type="Pfam" id="PF13843"/>
    </source>
</evidence>
<dbReference type="Pfam" id="PF13843">
    <property type="entry name" value="DDE_Tnp_1_7"/>
    <property type="match status" value="1"/>
</dbReference>
<dbReference type="PANTHER" id="PTHR46599:SF3">
    <property type="entry name" value="PIGGYBAC TRANSPOSABLE ELEMENT-DERIVED PROTEIN 4"/>
    <property type="match status" value="1"/>
</dbReference>
<protein>
    <recommendedName>
        <fullName evidence="1">PiggyBac transposable element-derived protein domain-containing protein</fullName>
    </recommendedName>
</protein>
<gene>
    <name evidence="2" type="ORF">NQ314_021281</name>
</gene>
<evidence type="ECO:0000313" key="3">
    <source>
        <dbReference type="Proteomes" id="UP001162156"/>
    </source>
</evidence>
<accession>A0AAV8WJC1</accession>
<name>A0AAV8WJC1_9CUCU</name>
<dbReference type="AlphaFoldDB" id="A0AAV8WJC1"/>
<dbReference type="InterPro" id="IPR029526">
    <property type="entry name" value="PGBD"/>
</dbReference>
<feature type="domain" description="PiggyBac transposable element-derived protein" evidence="1">
    <location>
        <begin position="16"/>
        <end position="198"/>
    </location>
</feature>
<reference evidence="2" key="1">
    <citation type="journal article" date="2023" name="Insect Mol. Biol.">
        <title>Genome sequencing provides insights into the evolution of gene families encoding plant cell wall-degrading enzymes in longhorned beetles.</title>
        <authorList>
            <person name="Shin N.R."/>
            <person name="Okamura Y."/>
            <person name="Kirsch R."/>
            <person name="Pauchet Y."/>
        </authorList>
    </citation>
    <scope>NUCLEOTIDE SEQUENCE</scope>
    <source>
        <strain evidence="2">RBIC_L_NR</strain>
    </source>
</reference>
<dbReference type="Proteomes" id="UP001162156">
    <property type="component" value="Unassembled WGS sequence"/>
</dbReference>
<keyword evidence="3" id="KW-1185">Reference proteome</keyword>
<dbReference type="PANTHER" id="PTHR46599">
    <property type="entry name" value="PIGGYBAC TRANSPOSABLE ELEMENT-DERIVED PROTEIN 4"/>
    <property type="match status" value="1"/>
</dbReference>
<evidence type="ECO:0000313" key="2">
    <source>
        <dbReference type="EMBL" id="KAJ8926361.1"/>
    </source>
</evidence>